<dbReference type="Proteomes" id="UP000479132">
    <property type="component" value="Unassembled WGS sequence"/>
</dbReference>
<evidence type="ECO:0000313" key="2">
    <source>
        <dbReference type="EMBL" id="NGP88996.1"/>
    </source>
</evidence>
<accession>A0A6M1T0I8</accession>
<evidence type="ECO:0008006" key="4">
    <source>
        <dbReference type="Google" id="ProtNLM"/>
    </source>
</evidence>
<keyword evidence="3" id="KW-1185">Reference proteome</keyword>
<protein>
    <recommendedName>
        <fullName evidence="4">Outer membrane beta-barrel protein</fullName>
    </recommendedName>
</protein>
<dbReference type="AlphaFoldDB" id="A0A6M1T0I8"/>
<proteinExistence type="predicted"/>
<name>A0A6M1T0I8_9BACT</name>
<feature type="chain" id="PRO_5026749607" description="Outer membrane beta-barrel protein" evidence="1">
    <location>
        <begin position="28"/>
        <end position="296"/>
    </location>
</feature>
<gene>
    <name evidence="2" type="ORF">G3569_11565</name>
</gene>
<keyword evidence="1" id="KW-0732">Signal</keyword>
<sequence length="296" mass="32995">MMISRTLKFSIALLVLLGMALANDAHAQLVEPEVKEALEPKTPFSEDKSNEYGLDLFVNNFGFGLGVHYAKYVGPFTAITFRSGITGVRDDSEQTFQSYFTGNKVIPNKYKRAFGFPFLMGIKHRIFPAKIEDNFRVFVSAGLGPAMVFTYPYLQDKNNNGFRDFRLIKVRGGGSVLRPVEQVNDFFSGWKNGSTHWGFNGEIKIGADLGSSFGGQTTVEIGYFFYYLKDGLQIMEPYKPYGYTEPDGSDPGFPIACMKNNTAVPCQVEGANRNSFNPAQKYFGTPQIKVTIGGMW</sequence>
<dbReference type="RefSeq" id="WP_165269282.1">
    <property type="nucleotide sequence ID" value="NZ_JAALLS010000014.1"/>
</dbReference>
<dbReference type="EMBL" id="JAALLS010000014">
    <property type="protein sequence ID" value="NGP88996.1"/>
    <property type="molecule type" value="Genomic_DNA"/>
</dbReference>
<reference evidence="2 3" key="1">
    <citation type="submission" date="2020-02" db="EMBL/GenBank/DDBJ databases">
        <title>Aliifodinibius halophilus 2W32, complete genome.</title>
        <authorList>
            <person name="Li Y."/>
            <person name="Wu S."/>
        </authorList>
    </citation>
    <scope>NUCLEOTIDE SEQUENCE [LARGE SCALE GENOMIC DNA]</scope>
    <source>
        <strain evidence="2 3">2W32</strain>
    </source>
</reference>
<comment type="caution">
    <text evidence="2">The sequence shown here is derived from an EMBL/GenBank/DDBJ whole genome shotgun (WGS) entry which is preliminary data.</text>
</comment>
<evidence type="ECO:0000256" key="1">
    <source>
        <dbReference type="SAM" id="SignalP"/>
    </source>
</evidence>
<organism evidence="2 3">
    <name type="scientific">Fodinibius halophilus</name>
    <dbReference type="NCBI Taxonomy" id="1736908"/>
    <lineage>
        <taxon>Bacteria</taxon>
        <taxon>Pseudomonadati</taxon>
        <taxon>Balneolota</taxon>
        <taxon>Balneolia</taxon>
        <taxon>Balneolales</taxon>
        <taxon>Balneolaceae</taxon>
        <taxon>Fodinibius</taxon>
    </lineage>
</organism>
<feature type="signal peptide" evidence="1">
    <location>
        <begin position="1"/>
        <end position="27"/>
    </location>
</feature>
<evidence type="ECO:0000313" key="3">
    <source>
        <dbReference type="Proteomes" id="UP000479132"/>
    </source>
</evidence>